<organism evidence="6 7">
    <name type="scientific">Candidatus Lachnoclostridium stercorigallinarum</name>
    <dbReference type="NCBI Taxonomy" id="2838634"/>
    <lineage>
        <taxon>Bacteria</taxon>
        <taxon>Bacillati</taxon>
        <taxon>Bacillota</taxon>
        <taxon>Clostridia</taxon>
        <taxon>Lachnospirales</taxon>
        <taxon>Lachnospiraceae</taxon>
    </lineage>
</organism>
<comment type="caution">
    <text evidence="6">The sequence shown here is derived from an EMBL/GenBank/DDBJ whole genome shotgun (WGS) entry which is preliminary data.</text>
</comment>
<dbReference type="GO" id="GO:0003700">
    <property type="term" value="F:DNA-binding transcription factor activity"/>
    <property type="evidence" value="ECO:0007669"/>
    <property type="project" value="InterPro"/>
</dbReference>
<gene>
    <name evidence="6" type="ORF">IAA17_11705</name>
</gene>
<dbReference type="GO" id="GO:0003677">
    <property type="term" value="F:DNA binding"/>
    <property type="evidence" value="ECO:0007669"/>
    <property type="project" value="UniProtKB-KW"/>
</dbReference>
<dbReference type="SUPFAM" id="SSF53850">
    <property type="entry name" value="Periplasmic binding protein-like II"/>
    <property type="match status" value="1"/>
</dbReference>
<dbReference type="Proteomes" id="UP000824101">
    <property type="component" value="Unassembled WGS sequence"/>
</dbReference>
<protein>
    <submittedName>
        <fullName evidence="6">LysR family transcriptional regulator</fullName>
    </submittedName>
</protein>
<dbReference type="Gene3D" id="3.40.190.290">
    <property type="match status" value="1"/>
</dbReference>
<dbReference type="PRINTS" id="PR00039">
    <property type="entry name" value="HTHLYSR"/>
</dbReference>
<reference evidence="6" key="1">
    <citation type="journal article" date="2021" name="PeerJ">
        <title>Extensive microbial diversity within the chicken gut microbiome revealed by metagenomics and culture.</title>
        <authorList>
            <person name="Gilroy R."/>
            <person name="Ravi A."/>
            <person name="Getino M."/>
            <person name="Pursley I."/>
            <person name="Horton D.L."/>
            <person name="Alikhan N.F."/>
            <person name="Baker D."/>
            <person name="Gharbi K."/>
            <person name="Hall N."/>
            <person name="Watson M."/>
            <person name="Adriaenssens E.M."/>
            <person name="Foster-Nyarko E."/>
            <person name="Jarju S."/>
            <person name="Secka A."/>
            <person name="Antonio M."/>
            <person name="Oren A."/>
            <person name="Chaudhuri R.R."/>
            <person name="La Ragione R."/>
            <person name="Hildebrand F."/>
            <person name="Pallen M.J."/>
        </authorList>
    </citation>
    <scope>NUCLEOTIDE SEQUENCE</scope>
    <source>
        <strain evidence="6">ChiBcec1-1093</strain>
    </source>
</reference>
<evidence type="ECO:0000256" key="1">
    <source>
        <dbReference type="ARBA" id="ARBA00009437"/>
    </source>
</evidence>
<sequence>MDIRELTYITAIADAGSLSAAGKRLKVSQPTLSVFLSKLESSLGVDLFFREKKRLVPTPAGNIYLGAARKIISVHDQTYQAIHHLTHELTESISVGATPLRGSIMIAQIFPTFSRRFPDVKLSIVESYMKELWDNLRNQRVSFSLAAYYDSGNSEFDFINISREELVLAVPHFHRLAHLAGDPHDKLTAADIRDFSDTPFVLLAPATTVRTVSDNIFARAGMQPTVVFETNNLLVLSSMVRQGAGAGLLPRSSMVPDADDIVYFSLHPRYYLNLGIVIPKGKVLSEPERYLAYLVIKKDMANPLYQPALNSLARRILEEFDEKGDPI</sequence>
<keyword evidence="2" id="KW-0805">Transcription regulation</keyword>
<dbReference type="PROSITE" id="PS50931">
    <property type="entry name" value="HTH_LYSR"/>
    <property type="match status" value="1"/>
</dbReference>
<dbReference type="Pfam" id="PF03466">
    <property type="entry name" value="LysR_substrate"/>
    <property type="match status" value="1"/>
</dbReference>
<dbReference type="FunFam" id="1.10.10.10:FF:000001">
    <property type="entry name" value="LysR family transcriptional regulator"/>
    <property type="match status" value="1"/>
</dbReference>
<dbReference type="InterPro" id="IPR005119">
    <property type="entry name" value="LysR_subst-bd"/>
</dbReference>
<keyword evidence="3" id="KW-0238">DNA-binding</keyword>
<evidence type="ECO:0000313" key="6">
    <source>
        <dbReference type="EMBL" id="HIZ80439.1"/>
    </source>
</evidence>
<proteinExistence type="inferred from homology"/>
<dbReference type="Pfam" id="PF00126">
    <property type="entry name" value="HTH_1"/>
    <property type="match status" value="1"/>
</dbReference>
<evidence type="ECO:0000256" key="3">
    <source>
        <dbReference type="ARBA" id="ARBA00023125"/>
    </source>
</evidence>
<dbReference type="SUPFAM" id="SSF46785">
    <property type="entry name" value="Winged helix' DNA-binding domain"/>
    <property type="match status" value="1"/>
</dbReference>
<evidence type="ECO:0000256" key="2">
    <source>
        <dbReference type="ARBA" id="ARBA00023015"/>
    </source>
</evidence>
<evidence type="ECO:0000256" key="4">
    <source>
        <dbReference type="ARBA" id="ARBA00023163"/>
    </source>
</evidence>
<evidence type="ECO:0000313" key="7">
    <source>
        <dbReference type="Proteomes" id="UP000824101"/>
    </source>
</evidence>
<evidence type="ECO:0000259" key="5">
    <source>
        <dbReference type="PROSITE" id="PS50931"/>
    </source>
</evidence>
<name>A0A9D2K818_9FIRM</name>
<dbReference type="PANTHER" id="PTHR30419">
    <property type="entry name" value="HTH-TYPE TRANSCRIPTIONAL REGULATOR YBHD"/>
    <property type="match status" value="1"/>
</dbReference>
<keyword evidence="4" id="KW-0804">Transcription</keyword>
<feature type="domain" description="HTH lysR-type" evidence="5">
    <location>
        <begin position="1"/>
        <end position="58"/>
    </location>
</feature>
<dbReference type="CDD" id="cd05466">
    <property type="entry name" value="PBP2_LTTR_substrate"/>
    <property type="match status" value="1"/>
</dbReference>
<comment type="similarity">
    <text evidence="1">Belongs to the LysR transcriptional regulatory family.</text>
</comment>
<dbReference type="InterPro" id="IPR050950">
    <property type="entry name" value="HTH-type_LysR_regulators"/>
</dbReference>
<dbReference type="AlphaFoldDB" id="A0A9D2K818"/>
<dbReference type="Gene3D" id="1.10.10.10">
    <property type="entry name" value="Winged helix-like DNA-binding domain superfamily/Winged helix DNA-binding domain"/>
    <property type="match status" value="1"/>
</dbReference>
<dbReference type="InterPro" id="IPR036388">
    <property type="entry name" value="WH-like_DNA-bd_sf"/>
</dbReference>
<dbReference type="GO" id="GO:0005829">
    <property type="term" value="C:cytosol"/>
    <property type="evidence" value="ECO:0007669"/>
    <property type="project" value="TreeGrafter"/>
</dbReference>
<dbReference type="InterPro" id="IPR000847">
    <property type="entry name" value="LysR_HTH_N"/>
</dbReference>
<reference evidence="6" key="2">
    <citation type="submission" date="2021-04" db="EMBL/GenBank/DDBJ databases">
        <authorList>
            <person name="Gilroy R."/>
        </authorList>
    </citation>
    <scope>NUCLEOTIDE SEQUENCE</scope>
    <source>
        <strain evidence="6">ChiBcec1-1093</strain>
    </source>
</reference>
<dbReference type="EMBL" id="DXBC01000189">
    <property type="protein sequence ID" value="HIZ80439.1"/>
    <property type="molecule type" value="Genomic_DNA"/>
</dbReference>
<dbReference type="InterPro" id="IPR036390">
    <property type="entry name" value="WH_DNA-bd_sf"/>
</dbReference>
<accession>A0A9D2K818</accession>